<dbReference type="Pfam" id="PF07995">
    <property type="entry name" value="GSDH"/>
    <property type="match status" value="1"/>
</dbReference>
<dbReference type="Gene3D" id="2.120.10.30">
    <property type="entry name" value="TolB, C-terminal domain"/>
    <property type="match status" value="1"/>
</dbReference>
<reference evidence="3 4" key="1">
    <citation type="journal article" date="2016" name="Int. J. Syst. Evol. Microbiol.">
        <title>Tessaracoccus flavus sp. nov., isolated from the drainage system of a lindane-producing factory.</title>
        <authorList>
            <person name="Kumari R."/>
            <person name="Singh P."/>
            <person name="Schumann P."/>
            <person name="Lal R."/>
        </authorList>
    </citation>
    <scope>NUCLEOTIDE SEQUENCE [LARGE SCALE GENOMIC DNA]</scope>
    <source>
        <strain evidence="3 4">RP1T</strain>
    </source>
</reference>
<dbReference type="PROSITE" id="PS51257">
    <property type="entry name" value="PROKAR_LIPOPROTEIN"/>
    <property type="match status" value="1"/>
</dbReference>
<feature type="signal peptide" evidence="2">
    <location>
        <begin position="1"/>
        <end position="26"/>
    </location>
</feature>
<dbReference type="OrthoDB" id="9770043at2"/>
<proteinExistence type="predicted"/>
<feature type="compositionally biased region" description="Low complexity" evidence="1">
    <location>
        <begin position="27"/>
        <end position="65"/>
    </location>
</feature>
<dbReference type="PANTHER" id="PTHR19328">
    <property type="entry name" value="HEDGEHOG-INTERACTING PROTEIN"/>
    <property type="match status" value="1"/>
</dbReference>
<feature type="chain" id="PRO_5014544496" evidence="2">
    <location>
        <begin position="27"/>
        <end position="406"/>
    </location>
</feature>
<dbReference type="KEGG" id="tfl:RPIT_11780"/>
<evidence type="ECO:0000256" key="2">
    <source>
        <dbReference type="SAM" id="SignalP"/>
    </source>
</evidence>
<dbReference type="InterPro" id="IPR011042">
    <property type="entry name" value="6-blade_b-propeller_TolB-like"/>
</dbReference>
<evidence type="ECO:0000256" key="1">
    <source>
        <dbReference type="SAM" id="MobiDB-lite"/>
    </source>
</evidence>
<keyword evidence="4" id="KW-1185">Reference proteome</keyword>
<dbReference type="STRING" id="1610493.RPIT_11780"/>
<dbReference type="RefSeq" id="WP_093664936.1">
    <property type="nucleotide sequence ID" value="NZ_CP019605.1"/>
</dbReference>
<dbReference type="InterPro" id="IPR012938">
    <property type="entry name" value="Glc/Sorbosone_DH"/>
</dbReference>
<dbReference type="PANTHER" id="PTHR19328:SF75">
    <property type="entry name" value="ALDOSE SUGAR DEHYDROGENASE YLII"/>
    <property type="match status" value="1"/>
</dbReference>
<gene>
    <name evidence="3" type="ORF">RPIT_11780</name>
</gene>
<dbReference type="InterPro" id="IPR011041">
    <property type="entry name" value="Quinoprot_gluc/sorb_DH_b-prop"/>
</dbReference>
<accession>A0A1Q2CH12</accession>
<feature type="region of interest" description="Disordered" evidence="1">
    <location>
        <begin position="21"/>
        <end position="66"/>
    </location>
</feature>
<dbReference type="SUPFAM" id="SSF50952">
    <property type="entry name" value="Soluble quinoprotein glucose dehydrogenase"/>
    <property type="match status" value="1"/>
</dbReference>
<dbReference type="Proteomes" id="UP000188324">
    <property type="component" value="Chromosome"/>
</dbReference>
<evidence type="ECO:0000313" key="3">
    <source>
        <dbReference type="EMBL" id="AQP45394.1"/>
    </source>
</evidence>
<name>A0A1Q2CH12_9ACTN</name>
<organism evidence="3 4">
    <name type="scientific">Tessaracoccus flavus</name>
    <dbReference type="NCBI Taxonomy" id="1610493"/>
    <lineage>
        <taxon>Bacteria</taxon>
        <taxon>Bacillati</taxon>
        <taxon>Actinomycetota</taxon>
        <taxon>Actinomycetes</taxon>
        <taxon>Propionibacteriales</taxon>
        <taxon>Propionibacteriaceae</taxon>
        <taxon>Tessaracoccus</taxon>
    </lineage>
</organism>
<keyword evidence="2" id="KW-0732">Signal</keyword>
<protein>
    <submittedName>
        <fullName evidence="3">Dehydrogenase</fullName>
    </submittedName>
</protein>
<dbReference type="AlphaFoldDB" id="A0A1Q2CH12"/>
<sequence>MRKLAPVALATLALVACSGTPEPATAPPSTVGPTTSAPAASPSATTSATTAQSPSPATSAASAVPETHELEVTVHDTFDEPWAMAWLPGTDALVITERGGTMKLRDASGVREVSGVPEVVVAGQGGLGDVIPGPTFTTDGTVYLSWVEAGDGGTGAVVGTAKLDVSAAALSDVAVIWEQRPKVDGDGHFAHRLAIQDDHLFVSSGDRQKMDPAQELDSTLGKILRLTLDGQPAADNPFSGEDAPVAQQFYSMGHRNPLGLAFDADGRLWSTEMGPKGGDELNLIQPGANYGWPVASNGSHYGGGEIPDHTDGDGFEPPKVFWTPSISPGSLMIYQGTLFPAWTGDAFIGGLSGEVLIRVDLDGETATEAENWPMGSRIRALSEGPDGAIWVLEDGPGARLLELRPS</sequence>
<evidence type="ECO:0000313" key="4">
    <source>
        <dbReference type="Proteomes" id="UP000188324"/>
    </source>
</evidence>
<dbReference type="EMBL" id="CP019605">
    <property type="protein sequence ID" value="AQP45394.1"/>
    <property type="molecule type" value="Genomic_DNA"/>
</dbReference>